<protein>
    <submittedName>
        <fullName evidence="2">F69528d2-6fd0-425c-ab04-2b38970186c4</fullName>
    </submittedName>
</protein>
<accession>A0A8H2VTD1</accession>
<feature type="chain" id="PRO_5034863806" evidence="1">
    <location>
        <begin position="21"/>
        <end position="166"/>
    </location>
</feature>
<comment type="caution">
    <text evidence="2">The sequence shown here is derived from an EMBL/GenBank/DDBJ whole genome shotgun (WGS) entry which is preliminary data.</text>
</comment>
<dbReference type="AlphaFoldDB" id="A0A8H2VTD1"/>
<dbReference type="EMBL" id="CAJHIA010000011">
    <property type="protein sequence ID" value="CAD6444172.1"/>
    <property type="molecule type" value="Genomic_DNA"/>
</dbReference>
<name>A0A8H2VTD1_9HELO</name>
<dbReference type="OrthoDB" id="3556547at2759"/>
<feature type="signal peptide" evidence="1">
    <location>
        <begin position="1"/>
        <end position="20"/>
    </location>
</feature>
<proteinExistence type="predicted"/>
<keyword evidence="1" id="KW-0732">Signal</keyword>
<keyword evidence="3" id="KW-1185">Reference proteome</keyword>
<organism evidence="2 3">
    <name type="scientific">Sclerotinia trifoliorum</name>
    <dbReference type="NCBI Taxonomy" id="28548"/>
    <lineage>
        <taxon>Eukaryota</taxon>
        <taxon>Fungi</taxon>
        <taxon>Dikarya</taxon>
        <taxon>Ascomycota</taxon>
        <taxon>Pezizomycotina</taxon>
        <taxon>Leotiomycetes</taxon>
        <taxon>Helotiales</taxon>
        <taxon>Sclerotiniaceae</taxon>
        <taxon>Sclerotinia</taxon>
    </lineage>
</organism>
<dbReference type="Proteomes" id="UP000624404">
    <property type="component" value="Unassembled WGS sequence"/>
</dbReference>
<sequence>MKFSYASILFAIAAPAMVNADKTSVNVPSVISAFFTHTPTLPAGASSTLATALASVDYAWTTAAAFTSFDKAVFSAAPSSLQASLSKSGYYYAEVATADWFTKKAPKDAQKAVSSYLSEVLKVESSVFSKVATETSKGAGAAATGVPAVGVMGVAVAMGLGAVGMM</sequence>
<gene>
    <name evidence="2" type="ORF">SCLTRI_LOCUS3965</name>
</gene>
<evidence type="ECO:0000256" key="1">
    <source>
        <dbReference type="SAM" id="SignalP"/>
    </source>
</evidence>
<reference evidence="2" key="1">
    <citation type="submission" date="2020-10" db="EMBL/GenBank/DDBJ databases">
        <authorList>
            <person name="Kusch S."/>
        </authorList>
    </citation>
    <scope>NUCLEOTIDE SEQUENCE</scope>
    <source>
        <strain evidence="2">SwB9</strain>
    </source>
</reference>
<evidence type="ECO:0000313" key="2">
    <source>
        <dbReference type="EMBL" id="CAD6444172.1"/>
    </source>
</evidence>
<evidence type="ECO:0000313" key="3">
    <source>
        <dbReference type="Proteomes" id="UP000624404"/>
    </source>
</evidence>